<feature type="domain" description="CBS" evidence="6">
    <location>
        <begin position="46"/>
        <end position="103"/>
    </location>
</feature>
<evidence type="ECO:0000313" key="7">
    <source>
        <dbReference type="Proteomes" id="UP000036681"/>
    </source>
</evidence>
<feature type="region of interest" description="Disordered" evidence="5">
    <location>
        <begin position="121"/>
        <end position="142"/>
    </location>
</feature>
<feature type="compositionally biased region" description="Polar residues" evidence="5">
    <location>
        <begin position="452"/>
        <end position="463"/>
    </location>
</feature>
<feature type="compositionally biased region" description="Basic residues" evidence="5">
    <location>
        <begin position="8"/>
        <end position="17"/>
    </location>
</feature>
<feature type="region of interest" description="Disordered" evidence="5">
    <location>
        <begin position="452"/>
        <end position="473"/>
    </location>
</feature>
<evidence type="ECO:0000256" key="3">
    <source>
        <dbReference type="ARBA" id="ARBA00023214"/>
    </source>
</evidence>
<dbReference type="Proteomes" id="UP000036681">
    <property type="component" value="Unplaced"/>
</dbReference>
<accession>A0A0M3HPB5</accession>
<reference evidence="8" key="1">
    <citation type="submission" date="2017-02" db="UniProtKB">
        <authorList>
            <consortium name="WormBaseParasite"/>
        </authorList>
    </citation>
    <scope>IDENTIFICATION</scope>
</reference>
<sequence>MLRSFTHTFHRHSKKRRTNSDLMAKERREWERKQLACIVDFGSAAIDPAPFQLVEDTSLYKVHSIFSLLGIRRAYVTKCGVLVGVVALRDLRSAIERAQWGELNSRTERSDENMEQIIAASERRSSGHSDLHQTDLDSDTDDEDCILPRVEVEEATPSTCELEQRLPMARTSSDVSDQYIIDESETSIAPSQSTSIIGGSDDLKDPLHSKLESYLEAFGEKSAGQKRRASILNFFLSHKTPGPETIKSTRRVLIVEPKEGPVQMGGASEKIDGDFEDTDHINGDTVAPTAQDSCSPMHHKYDDLSEIASKGHTPQMTISGRIISNQQSTMTQHENTRQERIAEKCSVWIDDDDESFIALSGPVQASDGEPASAASDEEPVSAASTSYPVQRRESSSFFINHENGQLADARSSMFTYHRAQRSISDVIPPRAFHNMPMEQEMRTAMLDTAYGTPSSSGADNFTCTGHLPTDDDL</sequence>
<dbReference type="GO" id="GO:0005886">
    <property type="term" value="C:plasma membrane"/>
    <property type="evidence" value="ECO:0007669"/>
    <property type="project" value="TreeGrafter"/>
</dbReference>
<dbReference type="GO" id="GO:0005247">
    <property type="term" value="F:voltage-gated chloride channel activity"/>
    <property type="evidence" value="ECO:0007669"/>
    <property type="project" value="TreeGrafter"/>
</dbReference>
<evidence type="ECO:0000256" key="4">
    <source>
        <dbReference type="PROSITE-ProRule" id="PRU00703"/>
    </source>
</evidence>
<feature type="compositionally biased region" description="Basic and acidic residues" evidence="5">
    <location>
        <begin position="121"/>
        <end position="135"/>
    </location>
</feature>
<dbReference type="InterPro" id="IPR050970">
    <property type="entry name" value="Cl_channel_volt-gated"/>
</dbReference>
<dbReference type="AlphaFoldDB" id="A0A0M3HPB5"/>
<dbReference type="InterPro" id="IPR046342">
    <property type="entry name" value="CBS_dom_sf"/>
</dbReference>
<dbReference type="SUPFAM" id="SSF54631">
    <property type="entry name" value="CBS-domain pair"/>
    <property type="match status" value="1"/>
</dbReference>
<proteinExistence type="predicted"/>
<dbReference type="InterPro" id="IPR000644">
    <property type="entry name" value="CBS_dom"/>
</dbReference>
<keyword evidence="1" id="KW-0813">Transport</keyword>
<dbReference type="Gene3D" id="3.10.580.10">
    <property type="entry name" value="CBS-domain"/>
    <property type="match status" value="1"/>
</dbReference>
<dbReference type="WBParaSite" id="ALUE_0000370301-mRNA-1">
    <property type="protein sequence ID" value="ALUE_0000370301-mRNA-1"/>
    <property type="gene ID" value="ALUE_0000370301"/>
</dbReference>
<feature type="region of interest" description="Disordered" evidence="5">
    <location>
        <begin position="1"/>
        <end position="23"/>
    </location>
</feature>
<name>A0A0M3HPB5_ASCLU</name>
<organism evidence="7 8">
    <name type="scientific">Ascaris lumbricoides</name>
    <name type="common">Giant roundworm</name>
    <dbReference type="NCBI Taxonomy" id="6252"/>
    <lineage>
        <taxon>Eukaryota</taxon>
        <taxon>Metazoa</taxon>
        <taxon>Ecdysozoa</taxon>
        <taxon>Nematoda</taxon>
        <taxon>Chromadorea</taxon>
        <taxon>Rhabditida</taxon>
        <taxon>Spirurina</taxon>
        <taxon>Ascaridomorpha</taxon>
        <taxon>Ascaridoidea</taxon>
        <taxon>Ascarididae</taxon>
        <taxon>Ascaris</taxon>
    </lineage>
</organism>
<dbReference type="PANTHER" id="PTHR45720">
    <property type="entry name" value="CHLORIDE CHANNEL PROTEIN 2"/>
    <property type="match status" value="1"/>
</dbReference>
<dbReference type="FunFam" id="3.10.580.10:FF:000032">
    <property type="entry name" value="Chloride channel protein"/>
    <property type="match status" value="1"/>
</dbReference>
<evidence type="ECO:0000256" key="1">
    <source>
        <dbReference type="ARBA" id="ARBA00022448"/>
    </source>
</evidence>
<dbReference type="PANTHER" id="PTHR45720:SF10">
    <property type="entry name" value="CHLORIDE CHANNEL PROTEIN 2"/>
    <property type="match status" value="1"/>
</dbReference>
<evidence type="ECO:0000259" key="6">
    <source>
        <dbReference type="PROSITE" id="PS51371"/>
    </source>
</evidence>
<keyword evidence="3" id="KW-0868">Chloride</keyword>
<keyword evidence="2" id="KW-0406">Ion transport</keyword>
<evidence type="ECO:0000256" key="5">
    <source>
        <dbReference type="SAM" id="MobiDB-lite"/>
    </source>
</evidence>
<keyword evidence="7" id="KW-1185">Reference proteome</keyword>
<dbReference type="PROSITE" id="PS51371">
    <property type="entry name" value="CBS"/>
    <property type="match status" value="1"/>
</dbReference>
<protein>
    <submittedName>
        <fullName evidence="8">CBS domain-containing protein</fullName>
    </submittedName>
</protein>
<feature type="region of interest" description="Disordered" evidence="5">
    <location>
        <begin position="362"/>
        <end position="388"/>
    </location>
</feature>
<evidence type="ECO:0000313" key="8">
    <source>
        <dbReference type="WBParaSite" id="ALUE_0000370301-mRNA-1"/>
    </source>
</evidence>
<evidence type="ECO:0000256" key="2">
    <source>
        <dbReference type="ARBA" id="ARBA00023065"/>
    </source>
</evidence>
<keyword evidence="4" id="KW-0129">CBS domain</keyword>